<comment type="function">
    <text evidence="5">Negative regulator of class I heat shock genes (grpE-dnaK-dnaJ and groELS operons). Prevents heat-shock induction of these operons.</text>
</comment>
<keyword evidence="1 5" id="KW-0678">Repressor</keyword>
<dbReference type="InterPro" id="IPR023120">
    <property type="entry name" value="WHTH_transcript_rep_HrcA_IDD"/>
</dbReference>
<evidence type="ECO:0000256" key="2">
    <source>
        <dbReference type="ARBA" id="ARBA00023015"/>
    </source>
</evidence>
<evidence type="ECO:0000256" key="1">
    <source>
        <dbReference type="ARBA" id="ARBA00022491"/>
    </source>
</evidence>
<dbReference type="Proteomes" id="UP000592294">
    <property type="component" value="Unassembled WGS sequence"/>
</dbReference>
<evidence type="ECO:0000256" key="4">
    <source>
        <dbReference type="ARBA" id="ARBA00023163"/>
    </source>
</evidence>
<proteinExistence type="inferred from homology"/>
<evidence type="ECO:0000256" key="6">
    <source>
        <dbReference type="SAM" id="MobiDB-lite"/>
    </source>
</evidence>
<dbReference type="PANTHER" id="PTHR34824:SF1">
    <property type="entry name" value="HEAT-INDUCIBLE TRANSCRIPTION REPRESSOR HRCA"/>
    <property type="match status" value="1"/>
</dbReference>
<evidence type="ECO:0000259" key="7">
    <source>
        <dbReference type="Pfam" id="PF01628"/>
    </source>
</evidence>
<dbReference type="HAMAP" id="MF_00081">
    <property type="entry name" value="HrcA"/>
    <property type="match status" value="1"/>
</dbReference>
<feature type="region of interest" description="Disordered" evidence="6">
    <location>
        <begin position="1"/>
        <end position="20"/>
    </location>
</feature>
<dbReference type="PANTHER" id="PTHR34824">
    <property type="entry name" value="HEAT-INDUCIBLE TRANSCRIPTION REPRESSOR HRCA"/>
    <property type="match status" value="1"/>
</dbReference>
<dbReference type="InterPro" id="IPR002571">
    <property type="entry name" value="HrcA"/>
</dbReference>
<dbReference type="InterPro" id="IPR036390">
    <property type="entry name" value="WH_DNA-bd_sf"/>
</dbReference>
<dbReference type="Pfam" id="PF03444">
    <property type="entry name" value="WHD_HrcA"/>
    <property type="match status" value="1"/>
</dbReference>
<reference evidence="9 10" key="1">
    <citation type="submission" date="2020-06" db="EMBL/GenBank/DDBJ databases">
        <title>Whole-genome sequence of Allochromatium humboldtianum DSM 21881, type strain.</title>
        <authorList>
            <person name="Kyndt J.A."/>
            <person name="Meyer T.E."/>
        </authorList>
    </citation>
    <scope>NUCLEOTIDE SEQUENCE [LARGE SCALE GENOMIC DNA]</scope>
    <source>
        <strain evidence="9 10">DSM 21881</strain>
    </source>
</reference>
<evidence type="ECO:0000313" key="9">
    <source>
        <dbReference type="EMBL" id="NVZ08395.1"/>
    </source>
</evidence>
<evidence type="ECO:0000256" key="5">
    <source>
        <dbReference type="HAMAP-Rule" id="MF_00081"/>
    </source>
</evidence>
<keyword evidence="10" id="KW-1185">Reference proteome</keyword>
<evidence type="ECO:0000256" key="3">
    <source>
        <dbReference type="ARBA" id="ARBA00023016"/>
    </source>
</evidence>
<comment type="caution">
    <text evidence="9">The sequence shown here is derived from an EMBL/GenBank/DDBJ whole genome shotgun (WGS) entry which is preliminary data.</text>
</comment>
<evidence type="ECO:0000313" key="10">
    <source>
        <dbReference type="Proteomes" id="UP000592294"/>
    </source>
</evidence>
<dbReference type="SUPFAM" id="SSF55781">
    <property type="entry name" value="GAF domain-like"/>
    <property type="match status" value="1"/>
</dbReference>
<dbReference type="Pfam" id="PF01628">
    <property type="entry name" value="HrcA"/>
    <property type="match status" value="1"/>
</dbReference>
<dbReference type="GO" id="GO:0045892">
    <property type="term" value="P:negative regulation of DNA-templated transcription"/>
    <property type="evidence" value="ECO:0007669"/>
    <property type="project" value="UniProtKB-UniRule"/>
</dbReference>
<feature type="domain" description="Heat-inducible transcription repressor HrcA C-terminal" evidence="7">
    <location>
        <begin position="122"/>
        <end position="342"/>
    </location>
</feature>
<dbReference type="AlphaFoldDB" id="A0A850R6H1"/>
<sequence length="358" mass="39774">MGTGKRISAGDRLQTSEGQVSERAQHFLKALVERYIREGQPVGSRTLAKDTGLDLSPATVRNVMADLEDLGLIASPHTSAGRVPTVAGYRLFVDTLLTVRPPSEDDIASLRTQFNARLDPKALIETATNLLSGITHLAGVVMLPRHERHAFRQIELLPLSDARVLAILITSEGEVHNRIINTDRRFMPSQLEQAANYLNQMFTGQDIKDVRKRLLEDLQRTHAHMDQMMMRALAMAQDVMASAEGRDDCYIAGQTNLMEFGELASMDRLKSLFDAFTQKHEILHILDRCIAADGVQIFIGEESGYSLLDDCSLVTTPYRVEDRVVGVLGVIGPTRMDYQRVIPIVDVTARLLAAALRQ</sequence>
<dbReference type="Gene3D" id="3.30.450.40">
    <property type="match status" value="1"/>
</dbReference>
<gene>
    <name evidence="5 9" type="primary">hrcA</name>
    <name evidence="9" type="ORF">HW932_03880</name>
</gene>
<dbReference type="EMBL" id="JABZEO010000002">
    <property type="protein sequence ID" value="NVZ08395.1"/>
    <property type="molecule type" value="Genomic_DNA"/>
</dbReference>
<dbReference type="InterPro" id="IPR029016">
    <property type="entry name" value="GAF-like_dom_sf"/>
</dbReference>
<dbReference type="GO" id="GO:0003677">
    <property type="term" value="F:DNA binding"/>
    <property type="evidence" value="ECO:0007669"/>
    <property type="project" value="InterPro"/>
</dbReference>
<dbReference type="PIRSF" id="PIRSF005485">
    <property type="entry name" value="HrcA"/>
    <property type="match status" value="1"/>
</dbReference>
<dbReference type="InterPro" id="IPR005104">
    <property type="entry name" value="WHTH_HrcA_DNA-bd"/>
</dbReference>
<comment type="similarity">
    <text evidence="5">Belongs to the HrcA family.</text>
</comment>
<name>A0A850R6H1_9GAMM</name>
<keyword evidence="3 5" id="KW-0346">Stress response</keyword>
<feature type="domain" description="Winged helix-turn-helix transcription repressor HrcA DNA-binding" evidence="8">
    <location>
        <begin position="22"/>
        <end position="91"/>
    </location>
</feature>
<organism evidence="9 10">
    <name type="scientific">Allochromatium humboldtianum</name>
    <dbReference type="NCBI Taxonomy" id="504901"/>
    <lineage>
        <taxon>Bacteria</taxon>
        <taxon>Pseudomonadati</taxon>
        <taxon>Pseudomonadota</taxon>
        <taxon>Gammaproteobacteria</taxon>
        <taxon>Chromatiales</taxon>
        <taxon>Chromatiaceae</taxon>
        <taxon>Allochromatium</taxon>
    </lineage>
</organism>
<dbReference type="NCBIfam" id="TIGR00331">
    <property type="entry name" value="hrcA"/>
    <property type="match status" value="1"/>
</dbReference>
<keyword evidence="4 5" id="KW-0804">Transcription</keyword>
<dbReference type="InterPro" id="IPR021153">
    <property type="entry name" value="HrcA_C"/>
</dbReference>
<dbReference type="Gene3D" id="3.30.390.60">
    <property type="entry name" value="Heat-inducible transcription repressor hrca homolog, domain 3"/>
    <property type="match status" value="1"/>
</dbReference>
<keyword evidence="2 5" id="KW-0805">Transcription regulation</keyword>
<dbReference type="Gene3D" id="1.10.10.10">
    <property type="entry name" value="Winged helix-like DNA-binding domain superfamily/Winged helix DNA-binding domain"/>
    <property type="match status" value="1"/>
</dbReference>
<dbReference type="InterPro" id="IPR036388">
    <property type="entry name" value="WH-like_DNA-bd_sf"/>
</dbReference>
<evidence type="ECO:0000259" key="8">
    <source>
        <dbReference type="Pfam" id="PF03444"/>
    </source>
</evidence>
<dbReference type="SUPFAM" id="SSF46785">
    <property type="entry name" value="Winged helix' DNA-binding domain"/>
    <property type="match status" value="1"/>
</dbReference>
<protein>
    <recommendedName>
        <fullName evidence="5">Heat-inducible transcription repressor HrcA</fullName>
    </recommendedName>
</protein>
<dbReference type="RefSeq" id="WP_176975174.1">
    <property type="nucleotide sequence ID" value="NZ_JABZEO010000002.1"/>
</dbReference>
<accession>A0A850R6H1</accession>